<keyword evidence="11" id="KW-1185">Reference proteome</keyword>
<name>A0A8C9TJQ6_SCLFO</name>
<feature type="domain" description="CW-type" evidence="9">
    <location>
        <begin position="407"/>
        <end position="459"/>
    </location>
</feature>
<feature type="compositionally biased region" description="Polar residues" evidence="8">
    <location>
        <begin position="856"/>
        <end position="871"/>
    </location>
</feature>
<evidence type="ECO:0000313" key="10">
    <source>
        <dbReference type="Ensembl" id="ENSSFOP00015053056.1"/>
    </source>
</evidence>
<dbReference type="FunFam" id="3.30.565.10:FF:000035">
    <property type="entry name" value="MORC family CW-type zinc finger protein 4"/>
    <property type="match status" value="1"/>
</dbReference>
<dbReference type="Ensembl" id="ENSSFOT00015042499.1">
    <property type="protein sequence ID" value="ENSSFOP00015053056.1"/>
    <property type="gene ID" value="ENSSFOG00015011337.2"/>
</dbReference>
<dbReference type="GO" id="GO:0016887">
    <property type="term" value="F:ATP hydrolysis activity"/>
    <property type="evidence" value="ECO:0007669"/>
    <property type="project" value="InterPro"/>
</dbReference>
<evidence type="ECO:0000256" key="3">
    <source>
        <dbReference type="ARBA" id="ARBA00022771"/>
    </source>
</evidence>
<dbReference type="Proteomes" id="UP000694397">
    <property type="component" value="Chromosome 12"/>
</dbReference>
<evidence type="ECO:0000256" key="1">
    <source>
        <dbReference type="ARBA" id="ARBA00004123"/>
    </source>
</evidence>
<keyword evidence="3" id="KW-0863">Zinc-finger</keyword>
<comment type="subcellular location">
    <subcellularLocation>
        <location evidence="1">Nucleus</location>
    </subcellularLocation>
</comment>
<evidence type="ECO:0000256" key="6">
    <source>
        <dbReference type="ARBA" id="ARBA00023242"/>
    </source>
</evidence>
<dbReference type="Pfam" id="PF07496">
    <property type="entry name" value="zf-CW"/>
    <property type="match status" value="1"/>
</dbReference>
<dbReference type="Gene3D" id="3.30.565.10">
    <property type="entry name" value="Histidine kinase-like ATPase, C-terminal domain"/>
    <property type="match status" value="1"/>
</dbReference>
<feature type="region of interest" description="Disordered" evidence="8">
    <location>
        <begin position="612"/>
        <end position="631"/>
    </location>
</feature>
<dbReference type="GO" id="GO:0008270">
    <property type="term" value="F:zinc ion binding"/>
    <property type="evidence" value="ECO:0007669"/>
    <property type="project" value="UniProtKB-KW"/>
</dbReference>
<proteinExistence type="predicted"/>
<reference evidence="10" key="2">
    <citation type="submission" date="2025-08" db="UniProtKB">
        <authorList>
            <consortium name="Ensembl"/>
        </authorList>
    </citation>
    <scope>IDENTIFICATION</scope>
</reference>
<dbReference type="GO" id="GO:0016605">
    <property type="term" value="C:PML body"/>
    <property type="evidence" value="ECO:0007669"/>
    <property type="project" value="TreeGrafter"/>
</dbReference>
<dbReference type="FunFam" id="3.30.40.100:FF:000003">
    <property type="entry name" value="MORC family CW-type zinc finger 3"/>
    <property type="match status" value="1"/>
</dbReference>
<dbReference type="AlphaFoldDB" id="A0A8C9TJQ6"/>
<gene>
    <name evidence="10" type="primary">morc3a</name>
</gene>
<dbReference type="PROSITE" id="PS51050">
    <property type="entry name" value="ZF_CW"/>
    <property type="match status" value="1"/>
</dbReference>
<evidence type="ECO:0000256" key="7">
    <source>
        <dbReference type="SAM" id="Coils"/>
    </source>
</evidence>
<evidence type="ECO:0000256" key="8">
    <source>
        <dbReference type="SAM" id="MobiDB-lite"/>
    </source>
</evidence>
<dbReference type="InterPro" id="IPR036890">
    <property type="entry name" value="HATPase_C_sf"/>
</dbReference>
<dbReference type="InterPro" id="IPR041006">
    <property type="entry name" value="Morc_S5"/>
</dbReference>
<dbReference type="InterPro" id="IPR011124">
    <property type="entry name" value="Znf_CW"/>
</dbReference>
<sequence length="929" mass="105630">NMPQYPEGWRLSPKFLHTNSTSHTWPFSAIAELIDNAYDPDANAKQFWIDKTCIKGHDCLTFVDNGAGMNYDKMYKMLSFGFSDKQTINGHIPVGLYGNGFKSGSMRLGKDAIVFSKSKDSMNVGLLSQSYLEEIKAQNVVVPIVTFRHTGQNRVAPEHVASLKDILRYSLFNTESELLSELQAINATSSSASTGTRIIIWNLRRMANGQPEFDFNIDKYDIQIPADVYETTSEKYKRQDRPTQSVPESDYSLRAYCSILYLKPRMHVVIRGQKVKTQLISKSLAFIAKDHYRPIFLSKRIPITFGYNTKSKDQYGIMMYHKNRLIKGYERVGCQLKANNKGVGVIGVIECNFLKPTHNKQDFDYTDEYRKTINNLGIKLEEYWNEIRFKQHNEDPNCEIPVEDTKKRPDQNWVQCDDCLKWRKLPDGIDCDLLPDKWFCHMNPDPQFRSCHVEEEPEDSDDDQPSYQKTYKQQGFILCEVALQCIPCRRLCECLCGYNSNFTENLLPHHRVKRTLAINPDSVEVKRAKNGLHNNAVDIIASTKACPSSPVVIPSDEDDDILIIESSSTPKPKAAFDLAKVKTEQLVSEDATGMHLECSEDAAVEAPMEASATTSAMSPPSPMHISSTTQTDCRRIVKEEKEEGGENGESTVMTADLKERLLLEAQQQQDKLMEMMQSAAHERDAYKEQVHQLTCKVEDLEGQLLELRQTMVKKELSDQSTETEWQDEGPPGCGVEDVRELRALYQQAKQEVEELKQEHQTWGAAPQGRASSCLRDEEEEEKVYDEDELALQVDSLFRDLDRSNKEIEELKAKVCLQSMETEKHDLSSQCEKLKEELELLRVERADVASAREEGTQHSAENSGSTGNTGNVSHAPDEARRKLNELRRSVGRLLVTFVPALELEQVNYDCEVIDEILDQVIEEVNMTGDA</sequence>
<dbReference type="CDD" id="cd16931">
    <property type="entry name" value="HATPase_MORC-like"/>
    <property type="match status" value="1"/>
</dbReference>
<accession>A0A8C9TJQ6</accession>
<evidence type="ECO:0000313" key="11">
    <source>
        <dbReference type="Proteomes" id="UP000694397"/>
    </source>
</evidence>
<keyword evidence="2" id="KW-0479">Metal-binding</keyword>
<evidence type="ECO:0000259" key="9">
    <source>
        <dbReference type="PROSITE" id="PS51050"/>
    </source>
</evidence>
<keyword evidence="6" id="KW-0539">Nucleus</keyword>
<dbReference type="InterPro" id="IPR045261">
    <property type="entry name" value="MORC_ATPase"/>
</dbReference>
<protein>
    <submittedName>
        <fullName evidence="10">MORC family CW-type zinc finger 3a</fullName>
    </submittedName>
</protein>
<dbReference type="Gene3D" id="3.30.40.100">
    <property type="match status" value="1"/>
</dbReference>
<reference evidence="10 11" key="1">
    <citation type="submission" date="2019-04" db="EMBL/GenBank/DDBJ databases">
        <authorList>
            <consortium name="Wellcome Sanger Institute Data Sharing"/>
        </authorList>
    </citation>
    <scope>NUCLEOTIDE SEQUENCE [LARGE SCALE GENOMIC DNA]</scope>
</reference>
<dbReference type="SUPFAM" id="SSF55874">
    <property type="entry name" value="ATPase domain of HSP90 chaperone/DNA topoisomerase II/histidine kinase"/>
    <property type="match status" value="1"/>
</dbReference>
<evidence type="ECO:0000256" key="5">
    <source>
        <dbReference type="ARBA" id="ARBA00023054"/>
    </source>
</evidence>
<dbReference type="GeneTree" id="ENSGT00940000166160"/>
<evidence type="ECO:0000256" key="2">
    <source>
        <dbReference type="ARBA" id="ARBA00022723"/>
    </source>
</evidence>
<keyword evidence="4" id="KW-0862">Zinc</keyword>
<evidence type="ECO:0000256" key="4">
    <source>
        <dbReference type="ARBA" id="ARBA00022833"/>
    </source>
</evidence>
<reference evidence="10" key="3">
    <citation type="submission" date="2025-09" db="UniProtKB">
        <authorList>
            <consortium name="Ensembl"/>
        </authorList>
    </citation>
    <scope>IDENTIFICATION</scope>
</reference>
<organism evidence="10 11">
    <name type="scientific">Scleropages formosus</name>
    <name type="common">Asian bonytongue</name>
    <name type="synonym">Osteoglossum formosum</name>
    <dbReference type="NCBI Taxonomy" id="113540"/>
    <lineage>
        <taxon>Eukaryota</taxon>
        <taxon>Metazoa</taxon>
        <taxon>Chordata</taxon>
        <taxon>Craniata</taxon>
        <taxon>Vertebrata</taxon>
        <taxon>Euteleostomi</taxon>
        <taxon>Actinopterygii</taxon>
        <taxon>Neopterygii</taxon>
        <taxon>Teleostei</taxon>
        <taxon>Osteoglossocephala</taxon>
        <taxon>Osteoglossomorpha</taxon>
        <taxon>Osteoglossiformes</taxon>
        <taxon>Osteoglossidae</taxon>
        <taxon>Scleropages</taxon>
    </lineage>
</organism>
<dbReference type="Pfam" id="PF13589">
    <property type="entry name" value="HATPase_c_3"/>
    <property type="match status" value="1"/>
</dbReference>
<keyword evidence="5 7" id="KW-0175">Coiled coil</keyword>
<dbReference type="Pfam" id="PF17942">
    <property type="entry name" value="Morc6_S5"/>
    <property type="match status" value="1"/>
</dbReference>
<dbReference type="PANTHER" id="PTHR23336:SF17">
    <property type="entry name" value="MORC FAMILY CW-TYPE ZINC FINGER PROTEIN 3"/>
    <property type="match status" value="1"/>
</dbReference>
<dbReference type="PANTHER" id="PTHR23336">
    <property type="entry name" value="ZINC FINGER CW-TYPE COILED-COIL DOMAIN PROTEIN 3"/>
    <property type="match status" value="1"/>
</dbReference>
<feature type="region of interest" description="Disordered" evidence="8">
    <location>
        <begin position="848"/>
        <end position="877"/>
    </location>
</feature>
<feature type="coiled-coil region" evidence="7">
    <location>
        <begin position="658"/>
        <end position="765"/>
    </location>
</feature>